<keyword evidence="11" id="KW-0804">Transcription</keyword>
<proteinExistence type="predicted"/>
<feature type="coiled-coil region" evidence="15">
    <location>
        <begin position="921"/>
        <end position="990"/>
    </location>
</feature>
<evidence type="ECO:0000256" key="14">
    <source>
        <dbReference type="ARBA" id="ARBA00082431"/>
    </source>
</evidence>
<feature type="compositionally biased region" description="Basic and acidic residues" evidence="16">
    <location>
        <begin position="583"/>
        <end position="603"/>
    </location>
</feature>
<dbReference type="SMART" id="SM00513">
    <property type="entry name" value="SAP"/>
    <property type="match status" value="1"/>
</dbReference>
<dbReference type="InterPro" id="IPR036361">
    <property type="entry name" value="SAP_dom_sf"/>
</dbReference>
<dbReference type="EMBL" id="QRBI01000210">
    <property type="protein sequence ID" value="RMB93221.1"/>
    <property type="molecule type" value="Genomic_DNA"/>
</dbReference>
<dbReference type="InterPro" id="IPR025224">
    <property type="entry name" value="CCAR1/CCAR2"/>
</dbReference>
<dbReference type="Pfam" id="PF19256">
    <property type="entry name" value="LAIKA"/>
    <property type="match status" value="1"/>
</dbReference>
<dbReference type="FunFam" id="1.10.720.30:FF:000006">
    <property type="entry name" value="Cell division cycle and apoptosis regulator protein 1"/>
    <property type="match status" value="1"/>
</dbReference>
<sequence length="1878" mass="213161">MAAARSRAAALGVQQPSLLGASPTIYTQQTALAAAGLTTQTPTNYQLTQSAALQQQAAAAAAALQQPAVALPTSLSLSTPQPAAQITVSYPAPRSSQQQTQPQKQRVFTGVVTKLHDTFGFVDEDVFFQLSAVKGKTPQVGDRVLVEATYNPNMPFKWNAQRIQTLPNQNQSQAQPLLKTPPAVLQPIAQQTFGVQPQPQPQSLLQAQISAASITPLLQTQPQPLLQQPQQKGGLLQPPVRLVSQPQPARRLDPPSRFSGRNDRGGDPMPNRKDDRSRSCDMMELRRRYQNLYIPSDFFDAQFTWVDAFPMSRPFQLGNYCNFYVMHREVDPIDKNAAVLDPPDADHLYSAKVMLMASPSMEDLYHKSCALAEDPQELRDGFQHPARLVKFLVGMKGKDEAMAIGGHWSPSLDGPDPEKDPSVLIKTAIRCCKALTGIDLSVCTQWYRFAEIRYHRPEETHKGRTVPAHVETVVLFFPDVWHCLPTRSEWETLSRGYKQQLDEEEKDDGETKEISTPTHWSKLDPKTMKVNDLRKELESRTLSPKGLKSQLIARLTKQLKVEEQKEEQKELEKSEKEEEEEEDRKSEDDKEEEERKRQEELERQRRERRYILPDEPAIIVHPNWAAKSGKFDCSIMSLSVLLDYRLEDNKEHSFEVSLFAELFNEMLQRDFGVRIYKALISLPEKEDKKDKKSKKDERKEKKEEKEDETDDPKPKRRKSGDDKDKKEERDEKKREDKRKDDSKDEEETEDDNNQEEYDPMEAEDAEDEDEDRDEEEMNKREDRREGNKHCKERASKDKEKDKTQMVTVNRDLLMAFVYFDQSHCGYLLEKDMEEILYTLGLHLSRAQVKKLLNKVVLRESCFYRRLTDTSKDEENQEESDELQEEMLGNRLLLPSPAVKQESKAAEENVGLIVYNGAMVDVGSLLQKLEKSERVRAEIEQKLQLLEEKTDEDEKTILQLENSNKSLSAELKDVKKDLGQLQENLKTSDDKKLQFEGQLNKTIKNLATVMDEIQSVLKQDIVKNEDKDQKSKENGANILREYQVLIIEPNAGDVTPALMNRLSQSRSVPLAEGICRTISDMNAEHVMVTQETLMEQLVKNYPGIAVPSHNILYNILGTLIKERKIYHTGEGYFIVTPNTYFTTNDATVDNRKILLEDGCCCSSPSITYLVNIKPCADLVKESIPTASRYGSCHCFPDQNILCEQRHRQVMSQESNGEGKRGCSELKPSTRTQGISASAENHSWDTIKSLTSVKAKLKSKMFGLGLFWRSGSTKEKHKKKYSTFSAQFPPQEWPVRDEDDLNKIPRHIEHEVIKRINPTLTVDNLIKHTILMQRFEEQKKCNSKEKTYISNGTSAEVPTVRKNHLSKDCVPKAPSKAAKHTRKNKSKKEKQISRSSRKSHIQKLTSQNVKLEENFSLPVQNQEPPDAAVESHAIYKKQIKNPFQGLPWRPRSFHARGYQGAVSSQLKCQMQKRGRALQRLQSLASSRHSGCETERLDAEREADKVKQNNLLHANRSGLQLKKDSLSENGSYPQGSNLQIDNRSKYFLESNISEENVYKRTVKKKSPCSYIEDNDACKEDAKFPFYLKDDHCRCKADTICELLDRTASEFQNVHLSNYMASVNLAPKNGGKYRPKTDKKNELLFNYDCASHPGSMELESEGFTDNFHLLYPKGHGGDPCNSSHLDENSECLPPGHAYSDTQGWSTAVSLKACEVSTRPAQHHTTVNKCDSGEHKYKGSARLAESTEGSKEHPKPECTEESWLCSQVLLKGHRKDEETGLTECGKGSAVADFCHAAEADSDAGTLQNFTQEVGEGVANCALGSQSKEVRNPVRKKEPFLKNTCPVIPEQKLSEGTENHSITGDSGIDSPRWTEKKMKLPAKF</sequence>
<evidence type="ECO:0000313" key="19">
    <source>
        <dbReference type="Proteomes" id="UP000269221"/>
    </source>
</evidence>
<dbReference type="Pfam" id="PF14443">
    <property type="entry name" value="DBC1"/>
    <property type="match status" value="1"/>
</dbReference>
<gene>
    <name evidence="18" type="ORF">DUI87_30343</name>
</gene>
<dbReference type="GO" id="GO:0005634">
    <property type="term" value="C:nucleus"/>
    <property type="evidence" value="ECO:0007669"/>
    <property type="project" value="TreeGrafter"/>
</dbReference>
<keyword evidence="2" id="KW-0963">Cytoplasm</keyword>
<evidence type="ECO:0000256" key="9">
    <source>
        <dbReference type="ARBA" id="ARBA00023054"/>
    </source>
</evidence>
<dbReference type="InterPro" id="IPR025223">
    <property type="entry name" value="S1-like_RNA-bd_dom"/>
</dbReference>
<feature type="compositionally biased region" description="Basic residues" evidence="16">
    <location>
        <begin position="1375"/>
        <end position="1386"/>
    </location>
</feature>
<evidence type="ECO:0000256" key="7">
    <source>
        <dbReference type="ARBA" id="ARBA00022843"/>
    </source>
</evidence>
<evidence type="ECO:0000256" key="6">
    <source>
        <dbReference type="ARBA" id="ARBA00022703"/>
    </source>
</evidence>
<name>A0A3M0IV39_HIRRU</name>
<keyword evidence="7" id="KW-0832">Ubl conjugation</keyword>
<dbReference type="InterPro" id="IPR003034">
    <property type="entry name" value="SAP_dom"/>
</dbReference>
<keyword evidence="5" id="KW-0597">Phosphoprotein</keyword>
<comment type="caution">
    <text evidence="18">The sequence shown here is derived from an EMBL/GenBank/DDBJ whole genome shotgun (WGS) entry which is preliminary data.</text>
</comment>
<comment type="subcellular location">
    <subcellularLocation>
        <location evidence="1">Cytoplasm</location>
        <location evidence="1">Perinuclear region</location>
    </subcellularLocation>
</comment>
<accession>A0A3M0IV39</accession>
<feature type="region of interest" description="Disordered" evidence="16">
    <location>
        <begin position="566"/>
        <end position="603"/>
    </location>
</feature>
<dbReference type="SUPFAM" id="SSF50249">
    <property type="entry name" value="Nucleic acid-binding proteins"/>
    <property type="match status" value="1"/>
</dbReference>
<feature type="region of interest" description="Disordered" evidence="16">
    <location>
        <begin position="1718"/>
        <end position="1752"/>
    </location>
</feature>
<dbReference type="InterPro" id="IPR012340">
    <property type="entry name" value="NA-bd_OB-fold"/>
</dbReference>
<feature type="region of interest" description="Disordered" evidence="16">
    <location>
        <begin position="1211"/>
        <end position="1236"/>
    </location>
</feature>
<reference evidence="18 19" key="1">
    <citation type="submission" date="2018-07" db="EMBL/GenBank/DDBJ databases">
        <title>A high quality draft genome assembly of the barn swallow (H. rustica rustica).</title>
        <authorList>
            <person name="Formenti G."/>
            <person name="Chiara M."/>
            <person name="Poveda L."/>
            <person name="Francoijs K.-J."/>
            <person name="Bonisoli-Alquati A."/>
            <person name="Canova L."/>
            <person name="Gianfranceschi L."/>
            <person name="Horner D.S."/>
            <person name="Saino N."/>
        </authorList>
    </citation>
    <scope>NUCLEOTIDE SEQUENCE [LARGE SCALE GENOMIC DNA]</scope>
    <source>
        <strain evidence="18">Chelidonia</strain>
        <tissue evidence="18">Blood</tissue>
    </source>
</reference>
<dbReference type="SMART" id="SM01122">
    <property type="entry name" value="DBC1"/>
    <property type="match status" value="1"/>
</dbReference>
<dbReference type="Pfam" id="PF10264">
    <property type="entry name" value="WHD_Storkhead"/>
    <property type="match status" value="1"/>
</dbReference>
<keyword evidence="3" id="KW-0678">Repressor</keyword>
<keyword evidence="4" id="KW-1017">Isopeptide bond</keyword>
<feature type="region of interest" description="Disordered" evidence="16">
    <location>
        <begin position="244"/>
        <end position="279"/>
    </location>
</feature>
<dbReference type="Proteomes" id="UP000269221">
    <property type="component" value="Unassembled WGS sequence"/>
</dbReference>
<dbReference type="GO" id="GO:0006915">
    <property type="term" value="P:apoptotic process"/>
    <property type="evidence" value="ECO:0007669"/>
    <property type="project" value="UniProtKB-KW"/>
</dbReference>
<organism evidence="18 19">
    <name type="scientific">Hirundo rustica rustica</name>
    <dbReference type="NCBI Taxonomy" id="333673"/>
    <lineage>
        <taxon>Eukaryota</taxon>
        <taxon>Metazoa</taxon>
        <taxon>Chordata</taxon>
        <taxon>Craniata</taxon>
        <taxon>Vertebrata</taxon>
        <taxon>Euteleostomi</taxon>
        <taxon>Archelosauria</taxon>
        <taxon>Archosauria</taxon>
        <taxon>Dinosauria</taxon>
        <taxon>Saurischia</taxon>
        <taxon>Theropoda</taxon>
        <taxon>Coelurosauria</taxon>
        <taxon>Aves</taxon>
        <taxon>Neognathae</taxon>
        <taxon>Neoaves</taxon>
        <taxon>Telluraves</taxon>
        <taxon>Australaves</taxon>
        <taxon>Passeriformes</taxon>
        <taxon>Sylvioidea</taxon>
        <taxon>Hirundinidae</taxon>
        <taxon>Hirundo</taxon>
    </lineage>
</organism>
<feature type="region of interest" description="Disordered" evidence="16">
    <location>
        <begin position="1845"/>
        <end position="1878"/>
    </location>
</feature>
<keyword evidence="19" id="KW-1185">Reference proteome</keyword>
<evidence type="ECO:0000256" key="4">
    <source>
        <dbReference type="ARBA" id="ARBA00022499"/>
    </source>
</evidence>
<keyword evidence="10" id="KW-0010">Activator</keyword>
<feature type="compositionally biased region" description="Acidic residues" evidence="16">
    <location>
        <begin position="743"/>
        <end position="776"/>
    </location>
</feature>
<evidence type="ECO:0000256" key="11">
    <source>
        <dbReference type="ARBA" id="ARBA00023163"/>
    </source>
</evidence>
<dbReference type="GO" id="GO:0048471">
    <property type="term" value="C:perinuclear region of cytoplasm"/>
    <property type="evidence" value="ECO:0007669"/>
    <property type="project" value="UniProtKB-SubCell"/>
</dbReference>
<feature type="region of interest" description="Disordered" evidence="16">
    <location>
        <begin position="501"/>
        <end position="525"/>
    </location>
</feature>
<evidence type="ECO:0000256" key="10">
    <source>
        <dbReference type="ARBA" id="ARBA00023159"/>
    </source>
</evidence>
<dbReference type="InterPro" id="IPR019391">
    <property type="entry name" value="Storkhead-box_WHD"/>
</dbReference>
<dbReference type="PROSITE" id="PS50800">
    <property type="entry name" value="SAP"/>
    <property type="match status" value="1"/>
</dbReference>
<dbReference type="FunFam" id="2.40.50.140:FF:000216">
    <property type="entry name" value="Cell division cycle and apoptosis regulator 1"/>
    <property type="match status" value="1"/>
</dbReference>
<dbReference type="InterPro" id="IPR045353">
    <property type="entry name" value="LAIKA"/>
</dbReference>
<keyword evidence="6" id="KW-0053">Apoptosis</keyword>
<evidence type="ECO:0000256" key="5">
    <source>
        <dbReference type="ARBA" id="ARBA00022553"/>
    </source>
</evidence>
<feature type="compositionally biased region" description="Basic and acidic residues" evidence="16">
    <location>
        <begin position="1743"/>
        <end position="1752"/>
    </location>
</feature>
<evidence type="ECO:0000256" key="1">
    <source>
        <dbReference type="ARBA" id="ARBA00004556"/>
    </source>
</evidence>
<evidence type="ECO:0000256" key="12">
    <source>
        <dbReference type="ARBA" id="ARBA00023306"/>
    </source>
</evidence>
<feature type="compositionally biased region" description="Basic and acidic residues" evidence="16">
    <location>
        <begin position="719"/>
        <end position="742"/>
    </location>
</feature>
<evidence type="ECO:0000256" key="15">
    <source>
        <dbReference type="SAM" id="Coils"/>
    </source>
</evidence>
<feature type="domain" description="SAP" evidence="17">
    <location>
        <begin position="525"/>
        <end position="559"/>
    </location>
</feature>
<feature type="compositionally biased region" description="Basic and acidic residues" evidence="16">
    <location>
        <begin position="250"/>
        <end position="279"/>
    </location>
</feature>
<dbReference type="SUPFAM" id="SSF68906">
    <property type="entry name" value="SAP domain"/>
    <property type="match status" value="1"/>
</dbReference>
<keyword evidence="12" id="KW-0131">Cell cycle</keyword>
<evidence type="ECO:0000313" key="18">
    <source>
        <dbReference type="EMBL" id="RMB93221.1"/>
    </source>
</evidence>
<evidence type="ECO:0000256" key="2">
    <source>
        <dbReference type="ARBA" id="ARBA00022490"/>
    </source>
</evidence>
<dbReference type="GO" id="GO:0003713">
    <property type="term" value="F:transcription coactivator activity"/>
    <property type="evidence" value="ECO:0007669"/>
    <property type="project" value="UniProtKB-ARBA"/>
</dbReference>
<keyword evidence="9 15" id="KW-0175">Coiled coil</keyword>
<dbReference type="Gene3D" id="2.40.50.140">
    <property type="entry name" value="Nucleic acid-binding proteins"/>
    <property type="match status" value="1"/>
</dbReference>
<feature type="region of interest" description="Disordered" evidence="16">
    <location>
        <begin position="685"/>
        <end position="802"/>
    </location>
</feature>
<dbReference type="STRING" id="333673.A0A3M0IV39"/>
<feature type="compositionally biased region" description="Polar residues" evidence="16">
    <location>
        <begin position="1225"/>
        <end position="1236"/>
    </location>
</feature>
<evidence type="ECO:0000256" key="8">
    <source>
        <dbReference type="ARBA" id="ARBA00023015"/>
    </source>
</evidence>
<evidence type="ECO:0000256" key="16">
    <source>
        <dbReference type="SAM" id="MobiDB-lite"/>
    </source>
</evidence>
<keyword evidence="8" id="KW-0805">Transcription regulation</keyword>
<evidence type="ECO:0000259" key="17">
    <source>
        <dbReference type="PROSITE" id="PS50800"/>
    </source>
</evidence>
<feature type="compositionally biased region" description="Basic and acidic residues" evidence="16">
    <location>
        <begin position="566"/>
        <end position="576"/>
    </location>
</feature>
<dbReference type="PANTHER" id="PTHR14304:SF14">
    <property type="entry name" value="CELL DIVISION CYCLE AND APOPTOSIS REGULATOR PROTEIN 1"/>
    <property type="match status" value="1"/>
</dbReference>
<dbReference type="Pfam" id="PF14444">
    <property type="entry name" value="S1-like"/>
    <property type="match status" value="1"/>
</dbReference>
<feature type="compositionally biased region" description="Basic and acidic residues" evidence="16">
    <location>
        <begin position="685"/>
        <end position="704"/>
    </location>
</feature>
<dbReference type="OrthoDB" id="10020110at2759"/>
<feature type="region of interest" description="Disordered" evidence="16">
    <location>
        <begin position="1359"/>
        <end position="1405"/>
    </location>
</feature>
<evidence type="ECO:0000256" key="13">
    <source>
        <dbReference type="ARBA" id="ARBA00072349"/>
    </source>
</evidence>
<feature type="compositionally biased region" description="Basic and acidic residues" evidence="16">
    <location>
        <begin position="777"/>
        <end position="802"/>
    </location>
</feature>
<evidence type="ECO:0000256" key="3">
    <source>
        <dbReference type="ARBA" id="ARBA00022491"/>
    </source>
</evidence>
<dbReference type="InterPro" id="IPR025954">
    <property type="entry name" value="DBC1/CARP1_inactive_NUDIX"/>
</dbReference>
<dbReference type="PANTHER" id="PTHR14304">
    <property type="entry name" value="CELL DIVISION CYCLE AND APOPTOSIS REGULATOR PROTEIN"/>
    <property type="match status" value="1"/>
</dbReference>
<protein>
    <recommendedName>
        <fullName evidence="13">Cell division cycle and apoptosis regulator protein 1</fullName>
    </recommendedName>
    <alternativeName>
        <fullName evidence="14">Cell cycle and apoptosis regulatory protein 1</fullName>
    </alternativeName>
</protein>
<dbReference type="Pfam" id="PF02037">
    <property type="entry name" value="SAP"/>
    <property type="match status" value="1"/>
</dbReference>